<evidence type="ECO:0000256" key="1">
    <source>
        <dbReference type="ARBA" id="ARBA00023235"/>
    </source>
</evidence>
<protein>
    <recommendedName>
        <fullName evidence="2">DNA topoisomerase</fullName>
        <ecNumber evidence="2">5.6.2.1</ecNumber>
    </recommendedName>
</protein>
<dbReference type="OrthoDB" id="430051at2759"/>
<organism evidence="4 5">
    <name type="scientific">Stegodyphus mimosarum</name>
    <name type="common">African social velvet spider</name>
    <dbReference type="NCBI Taxonomy" id="407821"/>
    <lineage>
        <taxon>Eukaryota</taxon>
        <taxon>Metazoa</taxon>
        <taxon>Ecdysozoa</taxon>
        <taxon>Arthropoda</taxon>
        <taxon>Chelicerata</taxon>
        <taxon>Arachnida</taxon>
        <taxon>Araneae</taxon>
        <taxon>Araneomorphae</taxon>
        <taxon>Entelegynae</taxon>
        <taxon>Eresoidea</taxon>
        <taxon>Eresidae</taxon>
        <taxon>Stegodyphus</taxon>
    </lineage>
</organism>
<dbReference type="PROSITE" id="PS52039">
    <property type="entry name" value="TOPO_IA_2"/>
    <property type="match status" value="1"/>
</dbReference>
<dbReference type="GO" id="GO:0006265">
    <property type="term" value="P:DNA topological change"/>
    <property type="evidence" value="ECO:0007669"/>
    <property type="project" value="InterPro"/>
</dbReference>
<dbReference type="GO" id="GO:0005634">
    <property type="term" value="C:nucleus"/>
    <property type="evidence" value="ECO:0007669"/>
    <property type="project" value="TreeGrafter"/>
</dbReference>
<comment type="catalytic activity">
    <reaction evidence="2">
        <text>ATP-independent breakage of single-stranded DNA, followed by passage and rejoining.</text>
        <dbReference type="EC" id="5.6.2.1"/>
    </reaction>
</comment>
<dbReference type="Proteomes" id="UP000054359">
    <property type="component" value="Unassembled WGS sequence"/>
</dbReference>
<keyword evidence="5" id="KW-1185">Reference proteome</keyword>
<dbReference type="GO" id="GO:0031422">
    <property type="term" value="C:RecQ family helicase-topoisomerase III complex"/>
    <property type="evidence" value="ECO:0007669"/>
    <property type="project" value="TreeGrafter"/>
</dbReference>
<dbReference type="InterPro" id="IPR003601">
    <property type="entry name" value="Topo_IA_2"/>
</dbReference>
<dbReference type="STRING" id="407821.A0A087SYP1"/>
<dbReference type="PANTHER" id="PTHR11390:SF21">
    <property type="entry name" value="DNA TOPOISOMERASE 3-ALPHA"/>
    <property type="match status" value="1"/>
</dbReference>
<dbReference type="GO" id="GO:0003677">
    <property type="term" value="F:DNA binding"/>
    <property type="evidence" value="ECO:0007669"/>
    <property type="project" value="UniProtKB-KW"/>
</dbReference>
<accession>A0A087SYP1</accession>
<dbReference type="PANTHER" id="PTHR11390">
    <property type="entry name" value="PROKARYOTIC DNA TOPOISOMERASE"/>
    <property type="match status" value="1"/>
</dbReference>
<dbReference type="Pfam" id="PF01131">
    <property type="entry name" value="Topoisom_bac"/>
    <property type="match status" value="1"/>
</dbReference>
<evidence type="ECO:0000313" key="4">
    <source>
        <dbReference type="EMBL" id="KFM57980.1"/>
    </source>
</evidence>
<name>A0A087SYP1_STEMI</name>
<dbReference type="InterPro" id="IPR013497">
    <property type="entry name" value="Topo_IA_cen"/>
</dbReference>
<dbReference type="SUPFAM" id="SSF56712">
    <property type="entry name" value="Prokaryotic type I DNA topoisomerase"/>
    <property type="match status" value="1"/>
</dbReference>
<keyword evidence="2" id="KW-0799">Topoisomerase</keyword>
<proteinExistence type="inferred from homology"/>
<dbReference type="AlphaFoldDB" id="A0A087SYP1"/>
<dbReference type="GO" id="GO:0003917">
    <property type="term" value="F:DNA topoisomerase type I (single strand cut, ATP-independent) activity"/>
    <property type="evidence" value="ECO:0007669"/>
    <property type="project" value="UniProtKB-EC"/>
</dbReference>
<dbReference type="GO" id="GO:0006310">
    <property type="term" value="P:DNA recombination"/>
    <property type="evidence" value="ECO:0007669"/>
    <property type="project" value="TreeGrafter"/>
</dbReference>
<dbReference type="InterPro" id="IPR013824">
    <property type="entry name" value="Topo_IA_cen_sub1"/>
</dbReference>
<dbReference type="InterPro" id="IPR023405">
    <property type="entry name" value="Topo_IA_core_domain"/>
</dbReference>
<keyword evidence="2" id="KW-0238">DNA-binding</keyword>
<keyword evidence="1 2" id="KW-0413">Isomerase</keyword>
<feature type="domain" description="Topo IA-type catalytic" evidence="3">
    <location>
        <begin position="1"/>
        <end position="109"/>
    </location>
</feature>
<dbReference type="InterPro" id="IPR000380">
    <property type="entry name" value="Topo_IA"/>
</dbReference>
<dbReference type="Gene3D" id="1.10.460.10">
    <property type="entry name" value="Topoisomerase I, domain 2"/>
    <property type="match status" value="1"/>
</dbReference>
<dbReference type="GO" id="GO:0006281">
    <property type="term" value="P:DNA repair"/>
    <property type="evidence" value="ECO:0007669"/>
    <property type="project" value="TreeGrafter"/>
</dbReference>
<evidence type="ECO:0000259" key="3">
    <source>
        <dbReference type="PROSITE" id="PS52039"/>
    </source>
</evidence>
<gene>
    <name evidence="4" type="ORF">X975_14437</name>
</gene>
<sequence length="109" mass="12755">MNDAVNVRRELDLRIGAAFTRFQTLRLKKVFPDILGNQLISYGSCQFPTLGFVVERYKQVQAFIPEPFWKLKVTHKKDAVVTEFSWKRGRLFDHTACLVLYQMCLEEPT</sequence>
<comment type="function">
    <text evidence="2">Introduces a single-strand break via transesterification at a target site in duplex DNA. Releases the supercoiling and torsional tension of DNA introduced during the DNA replication and transcription by transiently cleaving and rejoining one strand of the DNA duplex. The scissile phosphodiester is attacked by the catalytic tyrosine of the enzyme, resulting in the formation of a DNA-(5'-phosphotyrosyl)-enzyme intermediate and the expulsion of a 3'-OH DNA strand.</text>
</comment>
<dbReference type="EC" id="5.6.2.1" evidence="2"/>
<dbReference type="EMBL" id="KK112557">
    <property type="protein sequence ID" value="KFM57980.1"/>
    <property type="molecule type" value="Genomic_DNA"/>
</dbReference>
<evidence type="ECO:0000313" key="5">
    <source>
        <dbReference type="Proteomes" id="UP000054359"/>
    </source>
</evidence>
<evidence type="ECO:0000256" key="2">
    <source>
        <dbReference type="RuleBase" id="RU362092"/>
    </source>
</evidence>
<reference evidence="4 5" key="1">
    <citation type="submission" date="2013-11" db="EMBL/GenBank/DDBJ databases">
        <title>Genome sequencing of Stegodyphus mimosarum.</title>
        <authorList>
            <person name="Bechsgaard J."/>
        </authorList>
    </citation>
    <scope>NUCLEOTIDE SEQUENCE [LARGE SCALE GENOMIC DNA]</scope>
</reference>
<dbReference type="SMART" id="SM00436">
    <property type="entry name" value="TOP1Bc"/>
    <property type="match status" value="1"/>
</dbReference>
<dbReference type="OMA" id="FVIERYK"/>
<feature type="non-terminal residue" evidence="4">
    <location>
        <position position="109"/>
    </location>
</feature>
<comment type="similarity">
    <text evidence="2">Belongs to the type IA topoisomerase family.</text>
</comment>